<dbReference type="EMBL" id="AGZS01000003">
    <property type="protein sequence ID" value="EJD64940.1"/>
    <property type="molecule type" value="Genomic_DNA"/>
</dbReference>
<evidence type="ECO:0000256" key="1">
    <source>
        <dbReference type="SAM" id="MobiDB-lite"/>
    </source>
</evidence>
<dbReference type="Gene3D" id="3.30.70.2390">
    <property type="match status" value="1"/>
</dbReference>
<keyword evidence="2" id="KW-0812">Transmembrane</keyword>
<name>J0D4S5_9BIFI</name>
<dbReference type="Pfam" id="PF13399">
    <property type="entry name" value="LytR_C"/>
    <property type="match status" value="1"/>
</dbReference>
<evidence type="ECO:0000259" key="3">
    <source>
        <dbReference type="Pfam" id="PF13399"/>
    </source>
</evidence>
<dbReference type="RefSeq" id="WP_007147879.1">
    <property type="nucleotide sequence ID" value="NZ_AKCI01000001.1"/>
</dbReference>
<dbReference type="InterPro" id="IPR027381">
    <property type="entry name" value="LytR/CpsA/Psr_C"/>
</dbReference>
<proteinExistence type="predicted"/>
<evidence type="ECO:0000313" key="5">
    <source>
        <dbReference type="Proteomes" id="UP000006415"/>
    </source>
</evidence>
<feature type="region of interest" description="Disordered" evidence="1">
    <location>
        <begin position="196"/>
        <end position="217"/>
    </location>
</feature>
<dbReference type="AlphaFoldDB" id="J0D4S5"/>
<dbReference type="STRING" id="857290.HMPREF9156_00815"/>
<keyword evidence="2" id="KW-1133">Transmembrane helix</keyword>
<dbReference type="OrthoDB" id="3267444at2"/>
<keyword evidence="5" id="KW-1185">Reference proteome</keyword>
<gene>
    <name evidence="4" type="ORF">HMPREF9156_00815</name>
</gene>
<evidence type="ECO:0000313" key="4">
    <source>
        <dbReference type="EMBL" id="EJD64940.1"/>
    </source>
</evidence>
<feature type="transmembrane region" description="Helical" evidence="2">
    <location>
        <begin position="23"/>
        <end position="47"/>
    </location>
</feature>
<evidence type="ECO:0000256" key="2">
    <source>
        <dbReference type="SAM" id="Phobius"/>
    </source>
</evidence>
<organism evidence="4 5">
    <name type="scientific">Scardovia wiggsiae F0424</name>
    <dbReference type="NCBI Taxonomy" id="857290"/>
    <lineage>
        <taxon>Bacteria</taxon>
        <taxon>Bacillati</taxon>
        <taxon>Actinomycetota</taxon>
        <taxon>Actinomycetes</taxon>
        <taxon>Bifidobacteriales</taxon>
        <taxon>Bifidobacteriaceae</taxon>
        <taxon>Scardovia</taxon>
    </lineage>
</organism>
<dbReference type="HOGENOM" id="CLU_1318829_0_0_11"/>
<keyword evidence="2" id="KW-0472">Membrane</keyword>
<reference evidence="4 5" key="1">
    <citation type="submission" date="2012-01" db="EMBL/GenBank/DDBJ databases">
        <title>The Genome Sequence of Scardovia wiggsiae F0424.</title>
        <authorList>
            <consortium name="The Broad Institute Genome Sequencing Platform"/>
            <person name="Earl A."/>
            <person name="Ward D."/>
            <person name="Feldgarden M."/>
            <person name="Gevers D."/>
            <person name="Izard J."/>
            <person name="Ganesan A."/>
            <person name="Baranova O.V."/>
            <person name="Blanton J.M."/>
            <person name="Tanner A.C."/>
            <person name="Mathney J."/>
            <person name="Dewhirst F.E."/>
            <person name="Young S.K."/>
            <person name="Zeng Q."/>
            <person name="Gargeya S."/>
            <person name="Fitzgerald M."/>
            <person name="Haas B."/>
            <person name="Abouelleil A."/>
            <person name="Alvarado L."/>
            <person name="Arachchi H.M."/>
            <person name="Berlin A."/>
            <person name="Chapman S.B."/>
            <person name="Gearin G."/>
            <person name="Goldberg J."/>
            <person name="Griggs A."/>
            <person name="Gujja S."/>
            <person name="Hansen M."/>
            <person name="Heiman D."/>
            <person name="Howarth C."/>
            <person name="Larimer J."/>
            <person name="Lui A."/>
            <person name="MacDonald P.J.P."/>
            <person name="McCowen C."/>
            <person name="Montmayeur A."/>
            <person name="Murphy C."/>
            <person name="Neiman D."/>
            <person name="Pearson M."/>
            <person name="Priest M."/>
            <person name="Roberts A."/>
            <person name="Saif S."/>
            <person name="Shea T."/>
            <person name="Sisk P."/>
            <person name="Stolte C."/>
            <person name="Sykes S."/>
            <person name="Wortman J."/>
            <person name="Nusbaum C."/>
            <person name="Birren B."/>
        </authorList>
    </citation>
    <scope>NUCLEOTIDE SEQUENCE [LARGE SCALE GENOMIC DNA]</scope>
    <source>
        <strain evidence="4 5">F0424</strain>
    </source>
</reference>
<dbReference type="eggNOG" id="ENOG5032WRF">
    <property type="taxonomic scope" value="Bacteria"/>
</dbReference>
<protein>
    <recommendedName>
        <fullName evidence="3">LytR/CpsA/Psr regulator C-terminal domain-containing protein</fullName>
    </recommendedName>
</protein>
<accession>J0D4S5</accession>
<comment type="caution">
    <text evidence="4">The sequence shown here is derived from an EMBL/GenBank/DDBJ whole genome shotgun (WGS) entry which is preliminary data.</text>
</comment>
<sequence>MPSSTTREEREARVRYLRDRHRLVITTAVIGIIVAALIAVPLALGWIGAPKKDDSGSQANNYGERTACLAGDNDTAVAANHITLRVLNGTKHAGFATAVGQEFTNRGFVVQGTGNWNSKTVSKKSIIYFGRNTVAEAYTLRAEFPNNVILRMDDRKDYLLDIVIGDDFRNLETTQKVTEKTKKRLTSTEGCVAPDKLTKVPQAQEHTEVWPGDNQAS</sequence>
<feature type="domain" description="LytR/CpsA/Psr regulator C-terminal" evidence="3">
    <location>
        <begin position="82"/>
        <end position="168"/>
    </location>
</feature>
<dbReference type="Proteomes" id="UP000006415">
    <property type="component" value="Unassembled WGS sequence"/>
</dbReference>